<dbReference type="Pfam" id="PF20703">
    <property type="entry name" value="nSTAND1"/>
    <property type="match status" value="1"/>
</dbReference>
<reference evidence="3" key="1">
    <citation type="submission" date="2020-01" db="EMBL/GenBank/DDBJ databases">
        <title>Insect and environment-associated Actinomycetes.</title>
        <authorList>
            <person name="Currrie C."/>
            <person name="Chevrette M."/>
            <person name="Carlson C."/>
            <person name="Stubbendieck R."/>
            <person name="Wendt-Pienkowski E."/>
        </authorList>
    </citation>
    <scope>NUCLEOTIDE SEQUENCE</scope>
    <source>
        <strain evidence="3">SID12501</strain>
    </source>
</reference>
<dbReference type="SUPFAM" id="SSF47413">
    <property type="entry name" value="lambda repressor-like DNA-binding domains"/>
    <property type="match status" value="1"/>
</dbReference>
<dbReference type="Gene3D" id="3.40.50.300">
    <property type="entry name" value="P-loop containing nucleotide triphosphate hydrolases"/>
    <property type="match status" value="1"/>
</dbReference>
<name>A0A6B3BVU1_9ACTN</name>
<gene>
    <name evidence="3" type="ORF">G3I71_22360</name>
</gene>
<dbReference type="EMBL" id="JAAGLU010000018">
    <property type="protein sequence ID" value="NEC88494.1"/>
    <property type="molecule type" value="Genomic_DNA"/>
</dbReference>
<dbReference type="SUPFAM" id="SSF52540">
    <property type="entry name" value="P-loop containing nucleoside triphosphate hydrolases"/>
    <property type="match status" value="1"/>
</dbReference>
<dbReference type="InterPro" id="IPR049052">
    <property type="entry name" value="nSTAND1"/>
</dbReference>
<dbReference type="InterPro" id="IPR027417">
    <property type="entry name" value="P-loop_NTPase"/>
</dbReference>
<feature type="region of interest" description="Disordered" evidence="1">
    <location>
        <begin position="260"/>
        <end position="284"/>
    </location>
</feature>
<sequence length="284" mass="30833">MVCSQVERYDPVGRREKPLDPDAGPAQRLAHELRLLREKAGKPPYREMAERAGYSTTALSQAAAGDQLPSLAVVRAYVQVLDADPDEWERRWREADAEVRASSAEERAPYRGLARFEPGDSDLFFGRDRQAGELLDLVRAHRFAAVFGPSGSGKSSLLRAGLIPALRQAQGAERPAVIRVLTPGERPAGAHEEALVAADGDLDTWVIVDQFEELFTLCHDRLERVRFLDLLLRARAPGSRLRVAVAVRGDFYGHCGAATSSWSPPGMSSASGSPPGTAPRQGAG</sequence>
<dbReference type="Pfam" id="PF13560">
    <property type="entry name" value="HTH_31"/>
    <property type="match status" value="1"/>
</dbReference>
<protein>
    <submittedName>
        <fullName evidence="3">Helix-turn-helix domain-containing protein</fullName>
    </submittedName>
</protein>
<evidence type="ECO:0000259" key="2">
    <source>
        <dbReference type="PROSITE" id="PS50943"/>
    </source>
</evidence>
<dbReference type="CDD" id="cd00093">
    <property type="entry name" value="HTH_XRE"/>
    <property type="match status" value="1"/>
</dbReference>
<organism evidence="3">
    <name type="scientific">Streptomyces sp. SID12501</name>
    <dbReference type="NCBI Taxonomy" id="2706042"/>
    <lineage>
        <taxon>Bacteria</taxon>
        <taxon>Bacillati</taxon>
        <taxon>Actinomycetota</taxon>
        <taxon>Actinomycetes</taxon>
        <taxon>Kitasatosporales</taxon>
        <taxon>Streptomycetaceae</taxon>
        <taxon>Streptomyces</taxon>
    </lineage>
</organism>
<comment type="caution">
    <text evidence="3">The sequence shown here is derived from an EMBL/GenBank/DDBJ whole genome shotgun (WGS) entry which is preliminary data.</text>
</comment>
<feature type="compositionally biased region" description="Basic and acidic residues" evidence="1">
    <location>
        <begin position="7"/>
        <end position="20"/>
    </location>
</feature>
<feature type="domain" description="HTH cro/C1-type" evidence="2">
    <location>
        <begin position="33"/>
        <end position="88"/>
    </location>
</feature>
<dbReference type="PROSITE" id="PS50943">
    <property type="entry name" value="HTH_CROC1"/>
    <property type="match status" value="1"/>
</dbReference>
<dbReference type="InterPro" id="IPR010982">
    <property type="entry name" value="Lambda_DNA-bd_dom_sf"/>
</dbReference>
<dbReference type="GO" id="GO:0003677">
    <property type="term" value="F:DNA binding"/>
    <property type="evidence" value="ECO:0007669"/>
    <property type="project" value="InterPro"/>
</dbReference>
<evidence type="ECO:0000256" key="1">
    <source>
        <dbReference type="SAM" id="MobiDB-lite"/>
    </source>
</evidence>
<accession>A0A6B3BVU1</accession>
<dbReference type="InterPro" id="IPR001387">
    <property type="entry name" value="Cro/C1-type_HTH"/>
</dbReference>
<dbReference type="SMART" id="SM00530">
    <property type="entry name" value="HTH_XRE"/>
    <property type="match status" value="1"/>
</dbReference>
<evidence type="ECO:0000313" key="3">
    <source>
        <dbReference type="EMBL" id="NEC88494.1"/>
    </source>
</evidence>
<feature type="region of interest" description="Disordered" evidence="1">
    <location>
        <begin position="1"/>
        <end position="26"/>
    </location>
</feature>
<dbReference type="AlphaFoldDB" id="A0A6B3BVU1"/>
<proteinExistence type="predicted"/>
<dbReference type="Gene3D" id="1.10.260.40">
    <property type="entry name" value="lambda repressor-like DNA-binding domains"/>
    <property type="match status" value="1"/>
</dbReference>